<proteinExistence type="inferred from homology"/>
<evidence type="ECO:0000256" key="4">
    <source>
        <dbReference type="ARBA" id="ARBA00022989"/>
    </source>
</evidence>
<dbReference type="ExpressionAtlas" id="A0A3L6E6J0">
    <property type="expression patterns" value="baseline"/>
</dbReference>
<feature type="transmembrane region" description="Helical" evidence="6">
    <location>
        <begin position="15"/>
        <end position="33"/>
    </location>
</feature>
<sequence>MNCVFSCQGLSPMNVRYLYAAIVLLANLSAWFARENTVSYYLKQRLSGSLFMAMFFSTVRTGKVNELRNSWHCGWWPVKIALFMACSLISVLAPSWWIQIYGKIAQLGAGSAHKFYEIYHKAELQIVPNQLPRKVPRGWDLHLCQHGSTGLTIVMIVKHRHCWLDIEFLGTTLLLVYIMCALSLMSKANKLFMEPGLIGGYILFLCLLAITSEPESSCYQKHKAGPNAIWITISCFAFGLLGTVYSTFSIGSDYKCIHLWNIVESEDDVPYGYGFFHFVFAVGSMYVGMVFVGWDKHHTMKQWSVDIGWMSTWVHIANEALLVVFYNDKEYY</sequence>
<evidence type="ECO:0000256" key="5">
    <source>
        <dbReference type="ARBA" id="ARBA00023136"/>
    </source>
</evidence>
<dbReference type="EMBL" id="NCVQ01000007">
    <property type="protein sequence ID" value="PWZ16420.1"/>
    <property type="molecule type" value="Genomic_DNA"/>
</dbReference>
<comment type="similarity">
    <text evidence="2">Belongs to the TDE1 family.</text>
</comment>
<evidence type="ECO:0000256" key="1">
    <source>
        <dbReference type="ARBA" id="ARBA00004141"/>
    </source>
</evidence>
<evidence type="ECO:0000256" key="3">
    <source>
        <dbReference type="ARBA" id="ARBA00022692"/>
    </source>
</evidence>
<feature type="transmembrane region" description="Helical" evidence="6">
    <location>
        <begin position="230"/>
        <end position="251"/>
    </location>
</feature>
<feature type="transmembrane region" description="Helical" evidence="6">
    <location>
        <begin position="162"/>
        <end position="185"/>
    </location>
</feature>
<keyword evidence="3 6" id="KW-0812">Transmembrane</keyword>
<feature type="transmembrane region" description="Helical" evidence="6">
    <location>
        <begin position="191"/>
        <end position="210"/>
    </location>
</feature>
<evidence type="ECO:0000256" key="2">
    <source>
        <dbReference type="ARBA" id="ARBA00006665"/>
    </source>
</evidence>
<protein>
    <submittedName>
        <fullName evidence="7">Putative serine incorporator</fullName>
    </submittedName>
</protein>
<dbReference type="InterPro" id="IPR005016">
    <property type="entry name" value="TDE1/TMS"/>
</dbReference>
<keyword evidence="5 6" id="KW-0472">Membrane</keyword>
<name>A0A3L6E6J0_MAIZE</name>
<evidence type="ECO:0000256" key="6">
    <source>
        <dbReference type="SAM" id="Phobius"/>
    </source>
</evidence>
<reference evidence="7 8" key="1">
    <citation type="journal article" date="2018" name="Nat. Genet.">
        <title>Extensive intraspecific gene order and gene structural variations between Mo17 and other maize genomes.</title>
        <authorList>
            <person name="Sun S."/>
            <person name="Zhou Y."/>
            <person name="Chen J."/>
            <person name="Shi J."/>
            <person name="Zhao H."/>
            <person name="Zhao H."/>
            <person name="Song W."/>
            <person name="Zhang M."/>
            <person name="Cui Y."/>
            <person name="Dong X."/>
            <person name="Liu H."/>
            <person name="Ma X."/>
            <person name="Jiao Y."/>
            <person name="Wang B."/>
            <person name="Wei X."/>
            <person name="Stein J.C."/>
            <person name="Glaubitz J.C."/>
            <person name="Lu F."/>
            <person name="Yu G."/>
            <person name="Liang C."/>
            <person name="Fengler K."/>
            <person name="Li B."/>
            <person name="Rafalski A."/>
            <person name="Schnable P.S."/>
            <person name="Ware D.H."/>
            <person name="Buckler E.S."/>
            <person name="Lai J."/>
        </authorList>
    </citation>
    <scope>NUCLEOTIDE SEQUENCE [LARGE SCALE GENOMIC DNA]</scope>
    <source>
        <strain evidence="8">cv. Missouri 17</strain>
        <tissue evidence="7">Seedling</tissue>
    </source>
</reference>
<comment type="caution">
    <text evidence="7">The sequence shown here is derived from an EMBL/GenBank/DDBJ whole genome shotgun (WGS) entry which is preliminary data.</text>
</comment>
<dbReference type="GO" id="GO:0016020">
    <property type="term" value="C:membrane"/>
    <property type="evidence" value="ECO:0007669"/>
    <property type="project" value="UniProtKB-SubCell"/>
</dbReference>
<evidence type="ECO:0000313" key="8">
    <source>
        <dbReference type="Proteomes" id="UP000251960"/>
    </source>
</evidence>
<organism evidence="7 8">
    <name type="scientific">Zea mays</name>
    <name type="common">Maize</name>
    <dbReference type="NCBI Taxonomy" id="4577"/>
    <lineage>
        <taxon>Eukaryota</taxon>
        <taxon>Viridiplantae</taxon>
        <taxon>Streptophyta</taxon>
        <taxon>Embryophyta</taxon>
        <taxon>Tracheophyta</taxon>
        <taxon>Spermatophyta</taxon>
        <taxon>Magnoliopsida</taxon>
        <taxon>Liliopsida</taxon>
        <taxon>Poales</taxon>
        <taxon>Poaceae</taxon>
        <taxon>PACMAD clade</taxon>
        <taxon>Panicoideae</taxon>
        <taxon>Andropogonodae</taxon>
        <taxon>Andropogoneae</taxon>
        <taxon>Tripsacinae</taxon>
        <taxon>Zea</taxon>
    </lineage>
</organism>
<evidence type="ECO:0000313" key="7">
    <source>
        <dbReference type="EMBL" id="PWZ16420.1"/>
    </source>
</evidence>
<gene>
    <name evidence="7" type="primary">serinc_0</name>
    <name evidence="7" type="ORF">Zm00014a_023395</name>
</gene>
<dbReference type="AlphaFoldDB" id="A0A3L6E6J0"/>
<comment type="subcellular location">
    <subcellularLocation>
        <location evidence="1">Membrane</location>
        <topology evidence="1">Multi-pass membrane protein</topology>
    </subcellularLocation>
</comment>
<accession>A0A3L6E6J0</accession>
<dbReference type="PANTHER" id="PTHR10383:SF44">
    <property type="entry name" value="SERINC-DOMAIN CONTAINING SERINE AND SPHINGOLIPID BIOSYNTHESIS PROTEIN"/>
    <property type="match status" value="1"/>
</dbReference>
<keyword evidence="4 6" id="KW-1133">Transmembrane helix</keyword>
<feature type="transmembrane region" description="Helical" evidence="6">
    <location>
        <begin position="74"/>
        <end position="98"/>
    </location>
</feature>
<dbReference type="PANTHER" id="PTHR10383">
    <property type="entry name" value="SERINE INCORPORATOR"/>
    <property type="match status" value="1"/>
</dbReference>
<dbReference type="Pfam" id="PF03348">
    <property type="entry name" value="Serinc"/>
    <property type="match status" value="1"/>
</dbReference>
<feature type="transmembrane region" description="Helical" evidence="6">
    <location>
        <begin position="271"/>
        <end position="294"/>
    </location>
</feature>
<dbReference type="Proteomes" id="UP000251960">
    <property type="component" value="Chromosome 6"/>
</dbReference>